<organism evidence="2 3">
    <name type="scientific">Candidatus Methylophosphatis roskildensis</name>
    <dbReference type="NCBI Taxonomy" id="2899263"/>
    <lineage>
        <taxon>Bacteria</taxon>
        <taxon>Pseudomonadati</taxon>
        <taxon>Pseudomonadota</taxon>
        <taxon>Betaproteobacteria</taxon>
        <taxon>Nitrosomonadales</taxon>
        <taxon>Sterolibacteriaceae</taxon>
        <taxon>Candidatus Methylophosphatis</taxon>
    </lineage>
</organism>
<feature type="region of interest" description="Disordered" evidence="1">
    <location>
        <begin position="1"/>
        <end position="26"/>
    </location>
</feature>
<dbReference type="Proteomes" id="UP000807785">
    <property type="component" value="Unassembled WGS sequence"/>
</dbReference>
<name>A0A9D7HT20_9PROT</name>
<dbReference type="AlphaFoldDB" id="A0A9D7HT20"/>
<comment type="caution">
    <text evidence="2">The sequence shown here is derived from an EMBL/GenBank/DDBJ whole genome shotgun (WGS) entry which is preliminary data.</text>
</comment>
<evidence type="ECO:0000313" key="2">
    <source>
        <dbReference type="EMBL" id="MBK6975236.1"/>
    </source>
</evidence>
<accession>A0A9D7HT20</accession>
<proteinExistence type="predicted"/>
<protein>
    <submittedName>
        <fullName evidence="2">Tryptophan synthase subunit beta like protein</fullName>
    </submittedName>
</protein>
<gene>
    <name evidence="2" type="ORF">IPH26_20615</name>
</gene>
<evidence type="ECO:0000256" key="1">
    <source>
        <dbReference type="SAM" id="MobiDB-lite"/>
    </source>
</evidence>
<feature type="compositionally biased region" description="Polar residues" evidence="1">
    <location>
        <begin position="1"/>
        <end position="12"/>
    </location>
</feature>
<evidence type="ECO:0000313" key="3">
    <source>
        <dbReference type="Proteomes" id="UP000807785"/>
    </source>
</evidence>
<sequence length="109" mass="12096">MPYIRTDNSGNVISLHRDPSGDAAEPVAAGDPRVAEFLGREVVGPNGEFLSLDLDLIRVLEDLVDVLIERNVITFTDLPAAAQEKIFRRRSKRERHADGGILVDSLRLF</sequence>
<reference evidence="2" key="1">
    <citation type="submission" date="2020-10" db="EMBL/GenBank/DDBJ databases">
        <title>Connecting structure to function with the recovery of over 1000 high-quality activated sludge metagenome-assembled genomes encoding full-length rRNA genes using long-read sequencing.</title>
        <authorList>
            <person name="Singleton C.M."/>
            <person name="Petriglieri F."/>
            <person name="Kristensen J.M."/>
            <person name="Kirkegaard R.H."/>
            <person name="Michaelsen T.Y."/>
            <person name="Andersen M.H."/>
            <person name="Karst S.M."/>
            <person name="Dueholm M.S."/>
            <person name="Nielsen P.H."/>
            <person name="Albertsen M."/>
        </authorList>
    </citation>
    <scope>NUCLEOTIDE SEQUENCE</scope>
    <source>
        <strain evidence="2">Bjer_18-Q3-R1-45_BAT3C.347</strain>
    </source>
</reference>
<dbReference type="EMBL" id="JADJEV010000005">
    <property type="protein sequence ID" value="MBK6975236.1"/>
    <property type="molecule type" value="Genomic_DNA"/>
</dbReference>